<accession>A0A834IG17</accession>
<comment type="caution">
    <text evidence="2">The sequence shown here is derived from an EMBL/GenBank/DDBJ whole genome shotgun (WGS) entry which is preliminary data.</text>
</comment>
<dbReference type="Proteomes" id="UP000625711">
    <property type="component" value="Unassembled WGS sequence"/>
</dbReference>
<sequence>MIPSPMTSLTSAQFHFGAKGKNAEGCQKKLTLTSQVDVSLFPFSISVVLPLPAARLSFFLPRPSPRFIPLQHRVAEDDATRNPTIRFIFGRTKGKGRRPARRGEGRAPLQQPARDEP</sequence>
<proteinExistence type="predicted"/>
<evidence type="ECO:0000313" key="3">
    <source>
        <dbReference type="Proteomes" id="UP000625711"/>
    </source>
</evidence>
<organism evidence="2 3">
    <name type="scientific">Rhynchophorus ferrugineus</name>
    <name type="common">Red palm weevil</name>
    <name type="synonym">Curculio ferrugineus</name>
    <dbReference type="NCBI Taxonomy" id="354439"/>
    <lineage>
        <taxon>Eukaryota</taxon>
        <taxon>Metazoa</taxon>
        <taxon>Ecdysozoa</taxon>
        <taxon>Arthropoda</taxon>
        <taxon>Hexapoda</taxon>
        <taxon>Insecta</taxon>
        <taxon>Pterygota</taxon>
        <taxon>Neoptera</taxon>
        <taxon>Endopterygota</taxon>
        <taxon>Coleoptera</taxon>
        <taxon>Polyphaga</taxon>
        <taxon>Cucujiformia</taxon>
        <taxon>Curculionidae</taxon>
        <taxon>Dryophthorinae</taxon>
        <taxon>Rhynchophorus</taxon>
    </lineage>
</organism>
<evidence type="ECO:0000256" key="1">
    <source>
        <dbReference type="SAM" id="MobiDB-lite"/>
    </source>
</evidence>
<feature type="region of interest" description="Disordered" evidence="1">
    <location>
        <begin position="90"/>
        <end position="117"/>
    </location>
</feature>
<protein>
    <submittedName>
        <fullName evidence="2">Uncharacterized protein</fullName>
    </submittedName>
</protein>
<keyword evidence="3" id="KW-1185">Reference proteome</keyword>
<dbReference type="AlphaFoldDB" id="A0A834IG17"/>
<evidence type="ECO:0000313" key="2">
    <source>
        <dbReference type="EMBL" id="KAF7277253.1"/>
    </source>
</evidence>
<reference evidence="2" key="1">
    <citation type="submission" date="2020-08" db="EMBL/GenBank/DDBJ databases">
        <title>Genome sequencing and assembly of the red palm weevil Rhynchophorus ferrugineus.</title>
        <authorList>
            <person name="Dias G.B."/>
            <person name="Bergman C.M."/>
            <person name="Manee M."/>
        </authorList>
    </citation>
    <scope>NUCLEOTIDE SEQUENCE</scope>
    <source>
        <strain evidence="2">AA-2017</strain>
        <tissue evidence="2">Whole larva</tissue>
    </source>
</reference>
<dbReference type="EMBL" id="JAACXV010003266">
    <property type="protein sequence ID" value="KAF7277253.1"/>
    <property type="molecule type" value="Genomic_DNA"/>
</dbReference>
<name>A0A834IG17_RHYFE</name>
<gene>
    <name evidence="2" type="ORF">GWI33_008967</name>
</gene>